<evidence type="ECO:0000313" key="1">
    <source>
        <dbReference type="EMBL" id="KAJ8668622.1"/>
    </source>
</evidence>
<sequence length="430" mass="49221">MIALRYFVFIALVIGQNIQPGHSLCGSKCEIDINKKYGMDKPLFLDEETLEVVYPVGSSKINFCSDEEYLLHCFGGHLKRSDTTTDVTSEPSKCLKGLKFIEPSSKAKYTFDEVKCTGNPKPGMREVGKCNDGVLVNISYQVTKDRFWDILDLCYVDDLSTTTWAHSVIPKIIGEKKNEKYATPGFVKGQFFQNVAITNVYTNQLKAFEEIFHNDMSKINRYLPPKTGRKGNIYPDGNLFNYKNYLERGHLVPRADKFYLQEQKSTYFYVNVLPMWFSINRGNWRFAVEGEVRKLATKIGDLDVWTGGLGILDLEGREIFLSKHKRKSASKQVPVPKLLYKLVYSKAKNSCVAFVVANNPYLDENRALPKDYQICKQTELCNNIKKSHQFEMVERGYTYCCECGDFLGNELVKKIGIPLKFSEIPKKLVF</sequence>
<organism evidence="1 2">
    <name type="scientific">Eretmocerus hayati</name>
    <dbReference type="NCBI Taxonomy" id="131215"/>
    <lineage>
        <taxon>Eukaryota</taxon>
        <taxon>Metazoa</taxon>
        <taxon>Ecdysozoa</taxon>
        <taxon>Arthropoda</taxon>
        <taxon>Hexapoda</taxon>
        <taxon>Insecta</taxon>
        <taxon>Pterygota</taxon>
        <taxon>Neoptera</taxon>
        <taxon>Endopterygota</taxon>
        <taxon>Hymenoptera</taxon>
        <taxon>Apocrita</taxon>
        <taxon>Proctotrupomorpha</taxon>
        <taxon>Chalcidoidea</taxon>
        <taxon>Aphelinidae</taxon>
        <taxon>Aphelininae</taxon>
        <taxon>Eretmocerus</taxon>
    </lineage>
</organism>
<reference evidence="1" key="1">
    <citation type="submission" date="2023-04" db="EMBL/GenBank/DDBJ databases">
        <title>A chromosome-level genome assembly of the parasitoid wasp Eretmocerus hayati.</title>
        <authorList>
            <person name="Zhong Y."/>
            <person name="Liu S."/>
            <person name="Liu Y."/>
        </authorList>
    </citation>
    <scope>NUCLEOTIDE SEQUENCE</scope>
    <source>
        <strain evidence="1">ZJU_SS_LIU_2023</strain>
    </source>
</reference>
<proteinExistence type="predicted"/>
<evidence type="ECO:0000313" key="2">
    <source>
        <dbReference type="Proteomes" id="UP001239111"/>
    </source>
</evidence>
<name>A0ACC2NEC8_9HYME</name>
<accession>A0ACC2NEC8</accession>
<protein>
    <submittedName>
        <fullName evidence="1">Uncharacterized protein</fullName>
    </submittedName>
</protein>
<dbReference type="EMBL" id="CM056744">
    <property type="protein sequence ID" value="KAJ8668622.1"/>
    <property type="molecule type" value="Genomic_DNA"/>
</dbReference>
<gene>
    <name evidence="1" type="ORF">QAD02_010285</name>
</gene>
<comment type="caution">
    <text evidence="1">The sequence shown here is derived from an EMBL/GenBank/DDBJ whole genome shotgun (WGS) entry which is preliminary data.</text>
</comment>
<keyword evidence="2" id="KW-1185">Reference proteome</keyword>
<dbReference type="Proteomes" id="UP001239111">
    <property type="component" value="Chromosome 4"/>
</dbReference>